<evidence type="ECO:0000256" key="3">
    <source>
        <dbReference type="ARBA" id="ARBA00004699"/>
    </source>
</evidence>
<dbReference type="GO" id="GO:0046872">
    <property type="term" value="F:metal ion binding"/>
    <property type="evidence" value="ECO:0007669"/>
    <property type="project" value="UniProtKB-KW"/>
</dbReference>
<keyword evidence="10 12" id="KW-0413">Isomerase</keyword>
<accession>A0A5U3YG76</accession>
<name>A0A5U3YG76_SALER</name>
<evidence type="ECO:0000256" key="4">
    <source>
        <dbReference type="ARBA" id="ARBA00010231"/>
    </source>
</evidence>
<comment type="cofactor">
    <cofactor evidence="2">
        <name>Mg(2+)</name>
        <dbReference type="ChEBI" id="CHEBI:18420"/>
    </cofactor>
</comment>
<keyword evidence="9" id="KW-0460">Magnesium</keyword>
<feature type="domain" description="Alpha-D-phosphohexomutase alpha/beta/alpha" evidence="11">
    <location>
        <begin position="7"/>
        <end position="55"/>
    </location>
</feature>
<evidence type="ECO:0000256" key="5">
    <source>
        <dbReference type="ARBA" id="ARBA00012730"/>
    </source>
</evidence>
<dbReference type="SUPFAM" id="SSF53738">
    <property type="entry name" value="Phosphoglucomutase, first 3 domains"/>
    <property type="match status" value="1"/>
</dbReference>
<protein>
    <recommendedName>
        <fullName evidence="6">Phosphomannomutase</fullName>
        <ecNumber evidence="5">5.4.2.8</ecNumber>
    </recommendedName>
</protein>
<dbReference type="Gene3D" id="3.40.120.10">
    <property type="entry name" value="Alpha-D-Glucose-1,6-Bisphosphate, subunit A, domain 3"/>
    <property type="match status" value="1"/>
</dbReference>
<evidence type="ECO:0000256" key="6">
    <source>
        <dbReference type="ARBA" id="ARBA00021706"/>
    </source>
</evidence>
<dbReference type="GO" id="GO:0004615">
    <property type="term" value="F:phosphomannomutase activity"/>
    <property type="evidence" value="ECO:0007669"/>
    <property type="project" value="UniProtKB-EC"/>
</dbReference>
<evidence type="ECO:0000313" key="12">
    <source>
        <dbReference type="EMBL" id="EBP7973549.1"/>
    </source>
</evidence>
<comment type="similarity">
    <text evidence="4">Belongs to the phosphohexose mutase family.</text>
</comment>
<comment type="caution">
    <text evidence="12">The sequence shown here is derived from an EMBL/GenBank/DDBJ whole genome shotgun (WGS) entry which is preliminary data.</text>
</comment>
<dbReference type="PANTHER" id="PTHR43771">
    <property type="entry name" value="PHOSPHOMANNOMUTASE"/>
    <property type="match status" value="1"/>
</dbReference>
<dbReference type="Pfam" id="PF02878">
    <property type="entry name" value="PGM_PMM_I"/>
    <property type="match status" value="1"/>
</dbReference>
<organism evidence="12">
    <name type="scientific">Salmonella enterica</name>
    <name type="common">Salmonella choleraesuis</name>
    <dbReference type="NCBI Taxonomy" id="28901"/>
    <lineage>
        <taxon>Bacteria</taxon>
        <taxon>Pseudomonadati</taxon>
        <taxon>Pseudomonadota</taxon>
        <taxon>Gammaproteobacteria</taxon>
        <taxon>Enterobacterales</taxon>
        <taxon>Enterobacteriaceae</taxon>
        <taxon>Salmonella</taxon>
    </lineage>
</organism>
<evidence type="ECO:0000256" key="9">
    <source>
        <dbReference type="ARBA" id="ARBA00022842"/>
    </source>
</evidence>
<evidence type="ECO:0000259" key="11">
    <source>
        <dbReference type="Pfam" id="PF02878"/>
    </source>
</evidence>
<keyword evidence="7" id="KW-0597">Phosphoprotein</keyword>
<dbReference type="InterPro" id="IPR005844">
    <property type="entry name" value="A-D-PHexomutase_a/b/a-I"/>
</dbReference>
<dbReference type="EMBL" id="AAGMZO010000179">
    <property type="protein sequence ID" value="EBP7973549.1"/>
    <property type="molecule type" value="Genomic_DNA"/>
</dbReference>
<dbReference type="PANTHER" id="PTHR43771:SF1">
    <property type="entry name" value="PHOSPHOMANNOMUTASE"/>
    <property type="match status" value="1"/>
</dbReference>
<evidence type="ECO:0000256" key="1">
    <source>
        <dbReference type="ARBA" id="ARBA00000586"/>
    </source>
</evidence>
<reference evidence="12" key="1">
    <citation type="submission" date="2018-07" db="EMBL/GenBank/DDBJ databases">
        <authorList>
            <consortium name="GenomeTrakr network: Whole genome sequencing for foodborne pathogen traceback"/>
        </authorList>
    </citation>
    <scope>NUCLEOTIDE SEQUENCE</scope>
    <source>
        <strain evidence="12">CFSAN033336</strain>
    </source>
</reference>
<gene>
    <name evidence="12" type="ORF">AIR42_21715</name>
</gene>
<feature type="non-terminal residue" evidence="12">
    <location>
        <position position="56"/>
    </location>
</feature>
<dbReference type="GO" id="GO:0005975">
    <property type="term" value="P:carbohydrate metabolic process"/>
    <property type="evidence" value="ECO:0007669"/>
    <property type="project" value="InterPro"/>
</dbReference>
<evidence type="ECO:0000256" key="2">
    <source>
        <dbReference type="ARBA" id="ARBA00001946"/>
    </source>
</evidence>
<dbReference type="InterPro" id="IPR016055">
    <property type="entry name" value="A-D-PHexomutase_a/b/a-I/II/III"/>
</dbReference>
<dbReference type="AlphaFoldDB" id="A0A5U3YG76"/>
<dbReference type="EC" id="5.4.2.8" evidence="5"/>
<comment type="pathway">
    <text evidence="3">Nucleotide-sugar biosynthesis; GDP-alpha-D-mannose biosynthesis; alpha-D-mannose 1-phosphate from D-fructose 6-phosphate: step 2/2.</text>
</comment>
<comment type="catalytic activity">
    <reaction evidence="1">
        <text>alpha-D-mannose 1-phosphate = D-mannose 6-phosphate</text>
        <dbReference type="Rhea" id="RHEA:11140"/>
        <dbReference type="ChEBI" id="CHEBI:58409"/>
        <dbReference type="ChEBI" id="CHEBI:58735"/>
        <dbReference type="EC" id="5.4.2.8"/>
    </reaction>
</comment>
<proteinExistence type="inferred from homology"/>
<sequence length="56" mass="6386">MNKLTCFKAYDIRGRLGEELNEDIAWRIGRAYGEYLKPKTIVLGGDVRLTSEALKL</sequence>
<evidence type="ECO:0000256" key="7">
    <source>
        <dbReference type="ARBA" id="ARBA00022553"/>
    </source>
</evidence>
<evidence type="ECO:0000256" key="10">
    <source>
        <dbReference type="ARBA" id="ARBA00023235"/>
    </source>
</evidence>
<evidence type="ECO:0000256" key="8">
    <source>
        <dbReference type="ARBA" id="ARBA00022723"/>
    </source>
</evidence>
<keyword evidence="8" id="KW-0479">Metal-binding</keyword>